<dbReference type="STRING" id="649747.HMPREF0083_03674"/>
<dbReference type="GeneID" id="92842266"/>
<dbReference type="HOGENOM" id="CLU_1158441_0_0_9"/>
<evidence type="ECO:0000259" key="1">
    <source>
        <dbReference type="Pfam" id="PF16244"/>
    </source>
</evidence>
<gene>
    <name evidence="2" type="ORF">HMPREF0083_03674</name>
</gene>
<sequence length="239" mass="27561">DNKDAVAKLRVDERQGAAWEKESPQQMYEFSAEDHRIYASIAADKKTGQVQYASLQLNTDQKAQPAKVAKDRAFATARNFLEKYASPSTTLLEWTDFTYKESELPAWVDKSKLPEGFTEHQPREYNFFFYETYEGIPIMDRTYHISVDNQTGNITSFSLATPKDKLDLPDSKNIITKDQALEAFLKNKSPKLQYVWPQYFDQRAPAPILVYAWDYSEGFGYVDALTGEYIIVPSDWDEE</sequence>
<feature type="domain" description="YcdB/YcdC repeated" evidence="1">
    <location>
        <begin position="12"/>
        <end position="159"/>
    </location>
</feature>
<dbReference type="AlphaFoldDB" id="U1WZU2"/>
<reference evidence="2 3" key="1">
    <citation type="submission" date="2013-08" db="EMBL/GenBank/DDBJ databases">
        <authorList>
            <person name="Weinstock G."/>
            <person name="Sodergren E."/>
            <person name="Wylie T."/>
            <person name="Fulton L."/>
            <person name="Fulton R."/>
            <person name="Fronick C."/>
            <person name="O'Laughlin M."/>
            <person name="Godfrey J."/>
            <person name="Miner T."/>
            <person name="Herter B."/>
            <person name="Appelbaum E."/>
            <person name="Cordes M."/>
            <person name="Lek S."/>
            <person name="Wollam A."/>
            <person name="Pepin K.H."/>
            <person name="Palsikar V.B."/>
            <person name="Mitreva M."/>
            <person name="Wilson R.K."/>
        </authorList>
    </citation>
    <scope>NUCLEOTIDE SEQUENCE [LARGE SCALE GENOMIC DNA]</scope>
    <source>
        <strain evidence="2 3">ATCC 12856</strain>
    </source>
</reference>
<comment type="caution">
    <text evidence="2">The sequence shown here is derived from an EMBL/GenBank/DDBJ whole genome shotgun (WGS) entry which is preliminary data.</text>
</comment>
<protein>
    <recommendedName>
        <fullName evidence="1">YcdB/YcdC repeated domain-containing protein</fullName>
    </recommendedName>
</protein>
<dbReference type="RefSeq" id="WP_021622661.1">
    <property type="nucleotide sequence ID" value="NZ_KE952828.1"/>
</dbReference>
<dbReference type="PATRIC" id="fig|649747.3.peg.3333"/>
<evidence type="ECO:0000313" key="3">
    <source>
        <dbReference type="Proteomes" id="UP000016511"/>
    </source>
</evidence>
<name>U1WZU2_ANEAE</name>
<proteinExistence type="predicted"/>
<evidence type="ECO:0000313" key="2">
    <source>
        <dbReference type="EMBL" id="ERI08245.1"/>
    </source>
</evidence>
<feature type="non-terminal residue" evidence="2">
    <location>
        <position position="1"/>
    </location>
</feature>
<dbReference type="eggNOG" id="ENOG502Z8UD">
    <property type="taxonomic scope" value="Bacteria"/>
</dbReference>
<dbReference type="Pfam" id="PF16244">
    <property type="entry name" value="DUF4901"/>
    <property type="match status" value="1"/>
</dbReference>
<dbReference type="EMBL" id="AWSJ01000219">
    <property type="protein sequence ID" value="ERI08245.1"/>
    <property type="molecule type" value="Genomic_DNA"/>
</dbReference>
<accession>U1WZU2</accession>
<dbReference type="InterPro" id="IPR032599">
    <property type="entry name" value="YcdB/YcdC_rep_domain"/>
</dbReference>
<dbReference type="Proteomes" id="UP000016511">
    <property type="component" value="Unassembled WGS sequence"/>
</dbReference>
<organism evidence="2 3">
    <name type="scientific">Aneurinibacillus aneurinilyticus ATCC 12856</name>
    <dbReference type="NCBI Taxonomy" id="649747"/>
    <lineage>
        <taxon>Bacteria</taxon>
        <taxon>Bacillati</taxon>
        <taxon>Bacillota</taxon>
        <taxon>Bacilli</taxon>
        <taxon>Bacillales</taxon>
        <taxon>Paenibacillaceae</taxon>
        <taxon>Aneurinibacillus group</taxon>
        <taxon>Aneurinibacillus</taxon>
    </lineage>
</organism>
<keyword evidence="3" id="KW-1185">Reference proteome</keyword>